<feature type="domain" description="LysM" evidence="2">
    <location>
        <begin position="114"/>
        <end position="157"/>
    </location>
</feature>
<sequence>MDTKEEKKERKQSYFARLKKKKQAKQNAETASAVATRTHPGKEDANAVILEPDKCNIAVEEEYVTDEKKKRKNNQLKEIRRTELKRYYSIDDNQNKTHDKKEKKMVVQKPHGTMEYTAGSQDTLNSIALKFNITPNKLVELNKLFTHTIVPGQVLFVPDANFPSLRLSSSSPGATVSPSSSDAEYDKLPDADLARKALKPIERVLSSTSEEDEPGVVKFLKMNCRYFTDGKVYGNVIIYFSWNLWKINKVTNYWKEGEIKIFYIKFKVKI</sequence>
<dbReference type="PROSITE" id="PS51782">
    <property type="entry name" value="LYSM"/>
    <property type="match status" value="1"/>
</dbReference>
<evidence type="ECO:0000313" key="4">
    <source>
        <dbReference type="Proteomes" id="UP000694422"/>
    </source>
</evidence>
<evidence type="ECO:0000313" key="3">
    <source>
        <dbReference type="Ensembl" id="ENSSDAP00000005548.1"/>
    </source>
</evidence>
<dbReference type="AlphaFoldDB" id="A0A8C9P5W2"/>
<dbReference type="InterPro" id="IPR018392">
    <property type="entry name" value="LysM"/>
</dbReference>
<dbReference type="Pfam" id="PF01476">
    <property type="entry name" value="LysM"/>
    <property type="match status" value="1"/>
</dbReference>
<dbReference type="Gene3D" id="3.10.350.10">
    <property type="entry name" value="LysM domain"/>
    <property type="match status" value="1"/>
</dbReference>
<dbReference type="Ensembl" id="ENSSDAT00000006353.1">
    <property type="protein sequence ID" value="ENSSDAP00000005548.1"/>
    <property type="gene ID" value="ENSSDAG00000004676.1"/>
</dbReference>
<dbReference type="SMART" id="SM00257">
    <property type="entry name" value="LysM"/>
    <property type="match status" value="1"/>
</dbReference>
<dbReference type="InterPro" id="IPR036779">
    <property type="entry name" value="LysM_dom_sf"/>
</dbReference>
<organism evidence="3 4">
    <name type="scientific">Spermophilus dauricus</name>
    <name type="common">Daurian ground squirrel</name>
    <dbReference type="NCBI Taxonomy" id="99837"/>
    <lineage>
        <taxon>Eukaryota</taxon>
        <taxon>Metazoa</taxon>
        <taxon>Chordata</taxon>
        <taxon>Craniata</taxon>
        <taxon>Vertebrata</taxon>
        <taxon>Euteleostomi</taxon>
        <taxon>Mammalia</taxon>
        <taxon>Eutheria</taxon>
        <taxon>Euarchontoglires</taxon>
        <taxon>Glires</taxon>
        <taxon>Rodentia</taxon>
        <taxon>Sciuromorpha</taxon>
        <taxon>Sciuridae</taxon>
        <taxon>Xerinae</taxon>
        <taxon>Marmotini</taxon>
        <taxon>Spermophilus</taxon>
    </lineage>
</organism>
<proteinExistence type="predicted"/>
<reference evidence="3" key="1">
    <citation type="submission" date="2025-08" db="UniProtKB">
        <authorList>
            <consortium name="Ensembl"/>
        </authorList>
    </citation>
    <scope>IDENTIFICATION</scope>
</reference>
<evidence type="ECO:0000256" key="1">
    <source>
        <dbReference type="SAM" id="MobiDB-lite"/>
    </source>
</evidence>
<dbReference type="Proteomes" id="UP000694422">
    <property type="component" value="Unplaced"/>
</dbReference>
<reference evidence="3" key="2">
    <citation type="submission" date="2025-09" db="UniProtKB">
        <authorList>
            <consortium name="Ensembl"/>
        </authorList>
    </citation>
    <scope>IDENTIFICATION</scope>
</reference>
<feature type="compositionally biased region" description="Basic and acidic residues" evidence="1">
    <location>
        <begin position="1"/>
        <end position="12"/>
    </location>
</feature>
<dbReference type="CDD" id="cd00118">
    <property type="entry name" value="LysM"/>
    <property type="match status" value="1"/>
</dbReference>
<name>A0A8C9P5W2_SPEDA</name>
<accession>A0A8C9P5W2</accession>
<feature type="compositionally biased region" description="Polar residues" evidence="1">
    <location>
        <begin position="25"/>
        <end position="35"/>
    </location>
</feature>
<protein>
    <submittedName>
        <fullName evidence="3">Nuclear receptor coactivator 7</fullName>
    </submittedName>
</protein>
<feature type="region of interest" description="Disordered" evidence="1">
    <location>
        <begin position="1"/>
        <end position="44"/>
    </location>
</feature>
<evidence type="ECO:0000259" key="2">
    <source>
        <dbReference type="PROSITE" id="PS51782"/>
    </source>
</evidence>
<dbReference type="SUPFAM" id="SSF54106">
    <property type="entry name" value="LysM domain"/>
    <property type="match status" value="1"/>
</dbReference>
<keyword evidence="4" id="KW-1185">Reference proteome</keyword>